<proteinExistence type="predicted"/>
<comment type="caution">
    <text evidence="15">The sequence shown here is derived from an EMBL/GenBank/DDBJ whole genome shotgun (WGS) entry which is preliminary data.</text>
</comment>
<dbReference type="InterPro" id="IPR003661">
    <property type="entry name" value="HisK_dim/P_dom"/>
</dbReference>
<keyword evidence="4" id="KW-0597">Phosphoprotein</keyword>
<dbReference type="SMART" id="SM00388">
    <property type="entry name" value="HisKA"/>
    <property type="match status" value="1"/>
</dbReference>
<evidence type="ECO:0000256" key="6">
    <source>
        <dbReference type="ARBA" id="ARBA00022692"/>
    </source>
</evidence>
<dbReference type="Gene3D" id="1.10.287.130">
    <property type="match status" value="1"/>
</dbReference>
<dbReference type="GO" id="GO:0005524">
    <property type="term" value="F:ATP binding"/>
    <property type="evidence" value="ECO:0007669"/>
    <property type="project" value="UniProtKB-KW"/>
</dbReference>
<dbReference type="Pfam" id="PF13493">
    <property type="entry name" value="DUF4118"/>
    <property type="match status" value="1"/>
</dbReference>
<dbReference type="Proteomes" id="UP000295066">
    <property type="component" value="Unassembled WGS sequence"/>
</dbReference>
<evidence type="ECO:0000256" key="10">
    <source>
        <dbReference type="ARBA" id="ARBA00022989"/>
    </source>
</evidence>
<dbReference type="PROSITE" id="PS50109">
    <property type="entry name" value="HIS_KIN"/>
    <property type="match status" value="1"/>
</dbReference>
<evidence type="ECO:0000256" key="12">
    <source>
        <dbReference type="ARBA" id="ARBA00023136"/>
    </source>
</evidence>
<organism evidence="15 16">
    <name type="scientific">Aminivibrio pyruvatiphilus</name>
    <dbReference type="NCBI Taxonomy" id="1005740"/>
    <lineage>
        <taxon>Bacteria</taxon>
        <taxon>Thermotogati</taxon>
        <taxon>Synergistota</taxon>
        <taxon>Synergistia</taxon>
        <taxon>Synergistales</taxon>
        <taxon>Aminobacteriaceae</taxon>
        <taxon>Aminivibrio</taxon>
    </lineage>
</organism>
<dbReference type="GO" id="GO:0005886">
    <property type="term" value="C:plasma membrane"/>
    <property type="evidence" value="ECO:0007669"/>
    <property type="project" value="TreeGrafter"/>
</dbReference>
<dbReference type="Pfam" id="PF00512">
    <property type="entry name" value="HisKA"/>
    <property type="match status" value="1"/>
</dbReference>
<dbReference type="InterPro" id="IPR025201">
    <property type="entry name" value="KdpD_TM"/>
</dbReference>
<dbReference type="EMBL" id="SORI01000009">
    <property type="protein sequence ID" value="TDY60152.1"/>
    <property type="molecule type" value="Genomic_DNA"/>
</dbReference>
<dbReference type="SUPFAM" id="SSF47384">
    <property type="entry name" value="Homodimeric domain of signal transducing histidine kinase"/>
    <property type="match status" value="1"/>
</dbReference>
<dbReference type="InterPro" id="IPR004358">
    <property type="entry name" value="Sig_transdc_His_kin-like_C"/>
</dbReference>
<dbReference type="InterPro" id="IPR003594">
    <property type="entry name" value="HATPase_dom"/>
</dbReference>
<evidence type="ECO:0000313" key="16">
    <source>
        <dbReference type="Proteomes" id="UP000295066"/>
    </source>
</evidence>
<dbReference type="InterPro" id="IPR036097">
    <property type="entry name" value="HisK_dim/P_sf"/>
</dbReference>
<evidence type="ECO:0000256" key="5">
    <source>
        <dbReference type="ARBA" id="ARBA00022679"/>
    </source>
</evidence>
<reference evidence="15 16" key="1">
    <citation type="submission" date="2019-03" db="EMBL/GenBank/DDBJ databases">
        <title>Genomic Encyclopedia of Type Strains, Phase IV (KMG-IV): sequencing the most valuable type-strain genomes for metagenomic binning, comparative biology and taxonomic classification.</title>
        <authorList>
            <person name="Goeker M."/>
        </authorList>
    </citation>
    <scope>NUCLEOTIDE SEQUENCE [LARGE SCALE GENOMIC DNA]</scope>
    <source>
        <strain evidence="15 16">DSM 25964</strain>
    </source>
</reference>
<evidence type="ECO:0000256" key="9">
    <source>
        <dbReference type="ARBA" id="ARBA00022840"/>
    </source>
</evidence>
<evidence type="ECO:0000256" key="13">
    <source>
        <dbReference type="SAM" id="Phobius"/>
    </source>
</evidence>
<protein>
    <recommendedName>
        <fullName evidence="3">histidine kinase</fullName>
        <ecNumber evidence="3">2.7.13.3</ecNumber>
    </recommendedName>
</protein>
<dbReference type="InterPro" id="IPR029016">
    <property type="entry name" value="GAF-like_dom_sf"/>
</dbReference>
<keyword evidence="11" id="KW-0902">Two-component regulatory system</keyword>
<gene>
    <name evidence="15" type="ORF">C8D99_1095</name>
</gene>
<keyword evidence="12 13" id="KW-0472">Membrane</keyword>
<evidence type="ECO:0000256" key="1">
    <source>
        <dbReference type="ARBA" id="ARBA00000085"/>
    </source>
</evidence>
<evidence type="ECO:0000313" key="15">
    <source>
        <dbReference type="EMBL" id="TDY60152.1"/>
    </source>
</evidence>
<evidence type="ECO:0000256" key="4">
    <source>
        <dbReference type="ARBA" id="ARBA00022553"/>
    </source>
</evidence>
<keyword evidence="9" id="KW-0067">ATP-binding</keyword>
<feature type="transmembrane region" description="Helical" evidence="13">
    <location>
        <begin position="98"/>
        <end position="116"/>
    </location>
</feature>
<accession>A0A4R8M7A9</accession>
<dbReference type="Pfam" id="PF02518">
    <property type="entry name" value="HATPase_c"/>
    <property type="match status" value="1"/>
</dbReference>
<dbReference type="GO" id="GO:0000155">
    <property type="term" value="F:phosphorelay sensor kinase activity"/>
    <property type="evidence" value="ECO:0007669"/>
    <property type="project" value="InterPro"/>
</dbReference>
<dbReference type="CDD" id="cd00075">
    <property type="entry name" value="HATPase"/>
    <property type="match status" value="1"/>
</dbReference>
<dbReference type="AlphaFoldDB" id="A0A4R8M7A9"/>
<feature type="domain" description="Histidine kinase" evidence="14">
    <location>
        <begin position="315"/>
        <end position="530"/>
    </location>
</feature>
<comment type="catalytic activity">
    <reaction evidence="1">
        <text>ATP + protein L-histidine = ADP + protein N-phospho-L-histidine.</text>
        <dbReference type="EC" id="2.7.13.3"/>
    </reaction>
</comment>
<keyword evidence="10 13" id="KW-1133">Transmembrane helix</keyword>
<name>A0A4R8M7A9_9BACT</name>
<evidence type="ECO:0000256" key="2">
    <source>
        <dbReference type="ARBA" id="ARBA00004141"/>
    </source>
</evidence>
<dbReference type="SUPFAM" id="SSF55781">
    <property type="entry name" value="GAF domain-like"/>
    <property type="match status" value="1"/>
</dbReference>
<comment type="subcellular location">
    <subcellularLocation>
        <location evidence="2">Membrane</location>
        <topology evidence="2">Multi-pass membrane protein</topology>
    </subcellularLocation>
</comment>
<dbReference type="InterPro" id="IPR052023">
    <property type="entry name" value="Histidine_kinase_KdpD"/>
</dbReference>
<keyword evidence="6 13" id="KW-0812">Transmembrane</keyword>
<dbReference type="Gene3D" id="3.30.565.10">
    <property type="entry name" value="Histidine kinase-like ATPase, C-terminal domain"/>
    <property type="match status" value="1"/>
</dbReference>
<dbReference type="PANTHER" id="PTHR45569:SF1">
    <property type="entry name" value="SENSOR PROTEIN KDPD"/>
    <property type="match status" value="1"/>
</dbReference>
<dbReference type="EC" id="2.7.13.3" evidence="3"/>
<dbReference type="InterPro" id="IPR036890">
    <property type="entry name" value="HATPase_C_sf"/>
</dbReference>
<dbReference type="InterPro" id="IPR005467">
    <property type="entry name" value="His_kinase_dom"/>
</dbReference>
<dbReference type="SMART" id="SM00387">
    <property type="entry name" value="HATPase_c"/>
    <property type="match status" value="1"/>
</dbReference>
<dbReference type="Gene3D" id="3.30.450.40">
    <property type="match status" value="1"/>
</dbReference>
<keyword evidence="16" id="KW-1185">Reference proteome</keyword>
<evidence type="ECO:0000256" key="8">
    <source>
        <dbReference type="ARBA" id="ARBA00022777"/>
    </source>
</evidence>
<keyword evidence="5" id="KW-0808">Transferase</keyword>
<evidence type="ECO:0000259" key="14">
    <source>
        <dbReference type="PROSITE" id="PS50109"/>
    </source>
</evidence>
<feature type="transmembrane region" description="Helical" evidence="13">
    <location>
        <begin position="49"/>
        <end position="78"/>
    </location>
</feature>
<dbReference type="PRINTS" id="PR00344">
    <property type="entry name" value="BCTRLSENSOR"/>
</dbReference>
<dbReference type="CDD" id="cd00082">
    <property type="entry name" value="HisKA"/>
    <property type="match status" value="1"/>
</dbReference>
<dbReference type="OrthoDB" id="9813151at2"/>
<keyword evidence="8" id="KW-0418">Kinase</keyword>
<dbReference type="InterPro" id="IPR038318">
    <property type="entry name" value="KdpD_sf"/>
</dbReference>
<feature type="transmembrane region" description="Helical" evidence="13">
    <location>
        <begin position="20"/>
        <end position="37"/>
    </location>
</feature>
<dbReference type="SUPFAM" id="SSF55874">
    <property type="entry name" value="ATPase domain of HSP90 chaperone/DNA topoisomerase II/histidine kinase"/>
    <property type="match status" value="1"/>
</dbReference>
<keyword evidence="7" id="KW-0547">Nucleotide-binding</keyword>
<evidence type="ECO:0000256" key="11">
    <source>
        <dbReference type="ARBA" id="ARBA00023012"/>
    </source>
</evidence>
<evidence type="ECO:0000256" key="7">
    <source>
        <dbReference type="ARBA" id="ARBA00022741"/>
    </source>
</evidence>
<dbReference type="PANTHER" id="PTHR45569">
    <property type="entry name" value="SENSOR PROTEIN KDPD"/>
    <property type="match status" value="1"/>
</dbReference>
<evidence type="ECO:0000256" key="3">
    <source>
        <dbReference type="ARBA" id="ARBA00012438"/>
    </source>
</evidence>
<dbReference type="Gene3D" id="1.20.120.620">
    <property type="entry name" value="Backbone structure of the membrane domain of e. Coli histidine kinase receptor kdpd"/>
    <property type="match status" value="1"/>
</dbReference>
<sequence length="540" mass="59276">MKATGRRMFFTSVRHWAENHPFIFAPGIVGAATLLFLPGRELLGKGHWALLYLLVISVVASVAGSRPSFAAALSAFLAWDVFFLPPYNTFRVDDPKDWISLGVFLVVGLLIGLTSGRLREREALAVAQEREMALLNRLTGRLLALQKPLDMAEALCNEIEAVFSPRFIRFHLADKGGSRSLLFGLKNDLDIDPLEEDFLRETAERSAGIASPVIAPSRGPTPGEETGFLPHTALFPSVSRNDVFLPVLSSSGLEGILHIGERRSKKGYSWNEIQLLSAAAHMAGTFLERNRLDESARRAETLMEGDKLKSAIFSSVSHELKTPLSSLTATISDILEGDRTWNSGHVKKELGSVKKDLDRLSHSIGSLLDLSRLAAEAWKPDLQWVEPGEVLGWVLFRLERHARERVKAELPENLPLILVDFQQWGRLLMHILENALSYSPPDSPVTVGAERTASGLDIRIGDNGPGIPDGEKRMIFTKFFRGIHSGLLPGGTGLGLPIALEIARVHEGTIRVEDNAPSGTVFIISLPAGHVREETEADLP</sequence>